<comment type="caution">
    <text evidence="1">The sequence shown here is derived from an EMBL/GenBank/DDBJ whole genome shotgun (WGS) entry which is preliminary data.</text>
</comment>
<reference evidence="1" key="1">
    <citation type="submission" date="2018-12" db="EMBL/GenBank/DDBJ databases">
        <authorList>
            <person name="Will S."/>
            <person name="Neumann-Schaal M."/>
            <person name="Henke P."/>
        </authorList>
    </citation>
    <scope>NUCLEOTIDE SEQUENCE</scope>
    <source>
        <strain evidence="1">PCC 7102</strain>
    </source>
</reference>
<name>A0A3S1B9V6_9CYAN</name>
<dbReference type="Proteomes" id="UP000271624">
    <property type="component" value="Unassembled WGS sequence"/>
</dbReference>
<gene>
    <name evidence="1" type="ORF">DSM106972_019990</name>
</gene>
<sequence length="48" mass="5472">MTNETNKKDIAIQTKKEAIARIMQIMDEISAEAERRGLTPEILESLLK</sequence>
<dbReference type="RefSeq" id="WP_158632802.1">
    <property type="nucleotide sequence ID" value="NZ_RSCL01000004.1"/>
</dbReference>
<reference evidence="1" key="2">
    <citation type="journal article" date="2019" name="Genome Biol. Evol.">
        <title>Day and night: Metabolic profiles and evolutionary relationships of six axenic non-marine cyanobacteria.</title>
        <authorList>
            <person name="Will S.E."/>
            <person name="Henke P."/>
            <person name="Boedeker C."/>
            <person name="Huang S."/>
            <person name="Brinkmann H."/>
            <person name="Rohde M."/>
            <person name="Jarek M."/>
            <person name="Friedl T."/>
            <person name="Seufert S."/>
            <person name="Schumacher M."/>
            <person name="Overmann J."/>
            <person name="Neumann-Schaal M."/>
            <person name="Petersen J."/>
        </authorList>
    </citation>
    <scope>NUCLEOTIDE SEQUENCE [LARGE SCALE GENOMIC DNA]</scope>
    <source>
        <strain evidence="1">PCC 7102</strain>
    </source>
</reference>
<keyword evidence="2" id="KW-1185">Reference proteome</keyword>
<accession>A0A3S1B9V6</accession>
<proteinExistence type="predicted"/>
<evidence type="ECO:0000313" key="2">
    <source>
        <dbReference type="Proteomes" id="UP000271624"/>
    </source>
</evidence>
<organism evidence="1 2">
    <name type="scientific">Dulcicalothrix desertica PCC 7102</name>
    <dbReference type="NCBI Taxonomy" id="232991"/>
    <lineage>
        <taxon>Bacteria</taxon>
        <taxon>Bacillati</taxon>
        <taxon>Cyanobacteriota</taxon>
        <taxon>Cyanophyceae</taxon>
        <taxon>Nostocales</taxon>
        <taxon>Calotrichaceae</taxon>
        <taxon>Dulcicalothrix</taxon>
    </lineage>
</organism>
<protein>
    <submittedName>
        <fullName evidence="1">Uncharacterized protein</fullName>
    </submittedName>
</protein>
<evidence type="ECO:0000313" key="1">
    <source>
        <dbReference type="EMBL" id="RUT07739.1"/>
    </source>
</evidence>
<dbReference type="OrthoDB" id="467329at2"/>
<dbReference type="EMBL" id="RSCL01000004">
    <property type="protein sequence ID" value="RUT07739.1"/>
    <property type="molecule type" value="Genomic_DNA"/>
</dbReference>
<dbReference type="AlphaFoldDB" id="A0A3S1B9V6"/>